<feature type="compositionally biased region" description="Low complexity" evidence="1">
    <location>
        <begin position="430"/>
        <end position="441"/>
    </location>
</feature>
<evidence type="ECO:0000313" key="4">
    <source>
        <dbReference type="Proteomes" id="UP000092666"/>
    </source>
</evidence>
<dbReference type="Pfam" id="PF12752">
    <property type="entry name" value="SUZ"/>
    <property type="match status" value="1"/>
</dbReference>
<proteinExistence type="predicted"/>
<evidence type="ECO:0000313" key="3">
    <source>
        <dbReference type="EMBL" id="OCF36788.1"/>
    </source>
</evidence>
<dbReference type="AlphaFoldDB" id="A0A1B9H0H4"/>
<feature type="compositionally biased region" description="Low complexity" evidence="1">
    <location>
        <begin position="658"/>
        <end position="675"/>
    </location>
</feature>
<feature type="region of interest" description="Disordered" evidence="1">
    <location>
        <begin position="513"/>
        <end position="722"/>
    </location>
</feature>
<organism evidence="3 4">
    <name type="scientific">Kwoniella heveanensis BCC8398</name>
    <dbReference type="NCBI Taxonomy" id="1296120"/>
    <lineage>
        <taxon>Eukaryota</taxon>
        <taxon>Fungi</taxon>
        <taxon>Dikarya</taxon>
        <taxon>Basidiomycota</taxon>
        <taxon>Agaricomycotina</taxon>
        <taxon>Tremellomycetes</taxon>
        <taxon>Tremellales</taxon>
        <taxon>Cryptococcaceae</taxon>
        <taxon>Kwoniella</taxon>
    </lineage>
</organism>
<dbReference type="OrthoDB" id="278430at2759"/>
<feature type="region of interest" description="Disordered" evidence="1">
    <location>
        <begin position="415"/>
        <end position="444"/>
    </location>
</feature>
<sequence length="929" mass="98484">MPPKVSSPTLATPRPSSLSLRPTVQSTDDADMGLSSRDRSEGPSSSGSEGHHFVEDGITSEEVSASASSSFIDGRITPTASSSTNSNLPSPNPTTISLLSQTTQSTNSAQPSFSANVSHPAEIGLGNLQSEEQLKTALQSKDRMFLLVLAKEFEAFINRISTGQILSAPTSAQVIAPTSSTMAALGASTNIGVTPTSKFQRMLVYKTAEWYGLKAVPGLDGQMVVGVLGTFNDRSVHLKLSELVPAAPSPTQKFRIMQRTPVSNGLGADRSSPADGSNGDGRGSKWKTYEEREAEYQAAREKIYGSSNDIGADQADGPSTQAQPNKEQTSNRATFVEDEVDPVPRQLYSNGGAITPFEVVYPSLYHPPKVEQQAPPPTASIPAPAQSNLYPTQPNANYGYPSGYAVHYPQQVDLNGYPIPSGYPPQYSLQQQQQQHQQQQQPTYGVAPQGYVDGAQAYMIPPGSGFATQGWQQAPIQPPNGSYQGRQPMPTGGHPYMVSPNQQNGLDSQAWQYPQQAVQNSSQTMPMIPQGVPYPNTYGYHPQHPQIPHHPPPPPIPQQRQGTYAHLVQPTPMRPQIHPHSSASSSISSRSYQDGSRPHSRGSTTSTRSAASSVRLGAMYPVSQGPGYRQKAMKGQGLNGLTSLGLGSENKNRTRGHSPSSATTTSSRSSRRANSIQLAPPAPGQHQLPQRPDWAANNVPYHPSPMPLPSQGSQTPSGPSAAEFPPLLRQGQGTNAEPMQVERAKMKATNGTVWNGAAVKTIQHNSQVHPSPASPRIAIIPGPPRTPGPGSVQSAIVPLAPQAQYQVQVDIDPDFPRRVPAKTAPTLYDPSGPRSTGAITASAASSIPPSVPSLSNSRPSSVNTNGDRAAYDQARAGTASPALAVSTNMSAEDIIEAKLAAVSINAGVSIGPPPSRQAGASYAKIVRRD</sequence>
<dbReference type="PANTHER" id="PTHR15672">
    <property type="entry name" value="CAMP-REGULATED PHOSPHOPROTEIN 21 RELATED R3H DOMAIN CONTAINING PROTEIN"/>
    <property type="match status" value="1"/>
</dbReference>
<feature type="domain" description="SUZ" evidence="2">
    <location>
        <begin position="234"/>
        <end position="308"/>
    </location>
</feature>
<dbReference type="EMBL" id="KI669494">
    <property type="protein sequence ID" value="OCF36788.1"/>
    <property type="molecule type" value="Genomic_DNA"/>
</dbReference>
<dbReference type="PROSITE" id="PS51673">
    <property type="entry name" value="SUZ"/>
    <property type="match status" value="1"/>
</dbReference>
<feature type="region of interest" description="Disordered" evidence="1">
    <location>
        <begin position="307"/>
        <end position="333"/>
    </location>
</feature>
<feature type="compositionally biased region" description="Pro residues" evidence="1">
    <location>
        <begin position="548"/>
        <end position="557"/>
    </location>
</feature>
<dbReference type="STRING" id="1296120.A0A1B9H0H4"/>
<feature type="compositionally biased region" description="Low complexity" evidence="1">
    <location>
        <begin position="841"/>
        <end position="863"/>
    </location>
</feature>
<feature type="compositionally biased region" description="Polar residues" evidence="1">
    <location>
        <begin position="513"/>
        <end position="525"/>
    </location>
</feature>
<feature type="region of interest" description="Disordered" evidence="1">
    <location>
        <begin position="74"/>
        <end position="95"/>
    </location>
</feature>
<dbReference type="Proteomes" id="UP000092666">
    <property type="component" value="Unassembled WGS sequence"/>
</dbReference>
<evidence type="ECO:0000259" key="2">
    <source>
        <dbReference type="PROSITE" id="PS51673"/>
    </source>
</evidence>
<evidence type="ECO:0000256" key="1">
    <source>
        <dbReference type="SAM" id="MobiDB-lite"/>
    </source>
</evidence>
<feature type="compositionally biased region" description="Polar residues" evidence="1">
    <location>
        <begin position="1"/>
        <end position="27"/>
    </location>
</feature>
<feature type="region of interest" description="Disordered" evidence="1">
    <location>
        <begin position="907"/>
        <end position="929"/>
    </location>
</feature>
<feature type="compositionally biased region" description="Low complexity" evidence="1">
    <location>
        <begin position="77"/>
        <end position="95"/>
    </location>
</feature>
<gene>
    <name evidence="3" type="ORF">I316_01384</name>
</gene>
<feature type="compositionally biased region" description="Low complexity" evidence="1">
    <location>
        <begin position="581"/>
        <end position="613"/>
    </location>
</feature>
<dbReference type="InterPro" id="IPR036867">
    <property type="entry name" value="R3H_dom_sf"/>
</dbReference>
<reference evidence="4" key="2">
    <citation type="submission" date="2013-12" db="EMBL/GenBank/DDBJ databases">
        <title>Evolution of pathogenesis and genome organization in the Tremellales.</title>
        <authorList>
            <person name="Cuomo C."/>
            <person name="Litvintseva A."/>
            <person name="Heitman J."/>
            <person name="Chen Y."/>
            <person name="Sun S."/>
            <person name="Springer D."/>
            <person name="Dromer F."/>
            <person name="Young S."/>
            <person name="Zeng Q."/>
            <person name="Chapman S."/>
            <person name="Gujja S."/>
            <person name="Saif S."/>
            <person name="Birren B."/>
        </authorList>
    </citation>
    <scope>NUCLEOTIDE SEQUENCE [LARGE SCALE GENOMIC DNA]</scope>
    <source>
        <strain evidence="4">BCC8398</strain>
    </source>
</reference>
<feature type="region of interest" description="Disordered" evidence="1">
    <location>
        <begin position="1"/>
        <end position="53"/>
    </location>
</feature>
<dbReference type="GO" id="GO:0003676">
    <property type="term" value="F:nucleic acid binding"/>
    <property type="evidence" value="ECO:0007669"/>
    <property type="project" value="InterPro"/>
</dbReference>
<dbReference type="Gene3D" id="3.30.1370.50">
    <property type="entry name" value="R3H-like domain"/>
    <property type="match status" value="1"/>
</dbReference>
<feature type="compositionally biased region" description="Low complexity" evidence="1">
    <location>
        <begin position="709"/>
        <end position="720"/>
    </location>
</feature>
<dbReference type="InterPro" id="IPR024771">
    <property type="entry name" value="SUZ"/>
</dbReference>
<accession>A0A1B9H0H4</accession>
<dbReference type="InterPro" id="IPR051937">
    <property type="entry name" value="R3H_domain_containing"/>
</dbReference>
<protein>
    <recommendedName>
        <fullName evidence="2">SUZ domain-containing protein</fullName>
    </recommendedName>
</protein>
<reference evidence="3 4" key="1">
    <citation type="submission" date="2013-07" db="EMBL/GenBank/DDBJ databases">
        <title>The Genome Sequence of Cryptococcus heveanensis BCC8398.</title>
        <authorList>
            <consortium name="The Broad Institute Genome Sequencing Platform"/>
            <person name="Cuomo C."/>
            <person name="Litvintseva A."/>
            <person name="Chen Y."/>
            <person name="Heitman J."/>
            <person name="Sun S."/>
            <person name="Springer D."/>
            <person name="Dromer F."/>
            <person name="Young S.K."/>
            <person name="Zeng Q."/>
            <person name="Gargeya S."/>
            <person name="Fitzgerald M."/>
            <person name="Abouelleil A."/>
            <person name="Alvarado L."/>
            <person name="Berlin A.M."/>
            <person name="Chapman S.B."/>
            <person name="Dewar J."/>
            <person name="Goldberg J."/>
            <person name="Griggs A."/>
            <person name="Gujja S."/>
            <person name="Hansen M."/>
            <person name="Howarth C."/>
            <person name="Imamovic A."/>
            <person name="Larimer J."/>
            <person name="McCowan C."/>
            <person name="Murphy C."/>
            <person name="Pearson M."/>
            <person name="Priest M."/>
            <person name="Roberts A."/>
            <person name="Saif S."/>
            <person name="Shea T."/>
            <person name="Sykes S."/>
            <person name="Wortman J."/>
            <person name="Nusbaum C."/>
            <person name="Birren B."/>
        </authorList>
    </citation>
    <scope>NUCLEOTIDE SEQUENCE [LARGE SCALE GENOMIC DNA]</scope>
    <source>
        <strain evidence="3 4">BCC8398</strain>
    </source>
</reference>
<feature type="compositionally biased region" description="Polar residues" evidence="1">
    <location>
        <begin position="317"/>
        <end position="333"/>
    </location>
</feature>
<dbReference type="PANTHER" id="PTHR15672:SF8">
    <property type="entry name" value="PROTEIN ENCORE"/>
    <property type="match status" value="1"/>
</dbReference>
<feature type="region of interest" description="Disordered" evidence="1">
    <location>
        <begin position="262"/>
        <end position="292"/>
    </location>
</feature>
<keyword evidence="4" id="KW-1185">Reference proteome</keyword>
<feature type="region of interest" description="Disordered" evidence="1">
    <location>
        <begin position="823"/>
        <end position="866"/>
    </location>
</feature>
<name>A0A1B9H0H4_9TREE</name>
<feature type="compositionally biased region" description="Low complexity" evidence="1">
    <location>
        <begin position="635"/>
        <end position="647"/>
    </location>
</feature>